<feature type="region of interest" description="Disordered" evidence="1">
    <location>
        <begin position="1"/>
        <end position="25"/>
    </location>
</feature>
<organism evidence="2 3">
    <name type="scientific">Phlyctema vagabunda</name>
    <dbReference type="NCBI Taxonomy" id="108571"/>
    <lineage>
        <taxon>Eukaryota</taxon>
        <taxon>Fungi</taxon>
        <taxon>Dikarya</taxon>
        <taxon>Ascomycota</taxon>
        <taxon>Pezizomycotina</taxon>
        <taxon>Leotiomycetes</taxon>
        <taxon>Helotiales</taxon>
        <taxon>Dermateaceae</taxon>
        <taxon>Phlyctema</taxon>
    </lineage>
</organism>
<evidence type="ECO:0000313" key="3">
    <source>
        <dbReference type="Proteomes" id="UP001629113"/>
    </source>
</evidence>
<evidence type="ECO:0008006" key="4">
    <source>
        <dbReference type="Google" id="ProtNLM"/>
    </source>
</evidence>
<comment type="caution">
    <text evidence="2">The sequence shown here is derived from an EMBL/GenBank/DDBJ whole genome shotgun (WGS) entry which is preliminary data.</text>
</comment>
<name>A0ABR4PIE7_9HELO</name>
<evidence type="ECO:0000313" key="2">
    <source>
        <dbReference type="EMBL" id="KAL3423008.1"/>
    </source>
</evidence>
<feature type="compositionally biased region" description="Basic and acidic residues" evidence="1">
    <location>
        <begin position="1"/>
        <end position="18"/>
    </location>
</feature>
<protein>
    <recommendedName>
        <fullName evidence="4">Tachykinin family protein</fullName>
    </recommendedName>
</protein>
<dbReference type="Pfam" id="PF11951">
    <property type="entry name" value="Fungal_trans_2"/>
    <property type="match status" value="1"/>
</dbReference>
<dbReference type="Proteomes" id="UP001629113">
    <property type="component" value="Unassembled WGS sequence"/>
</dbReference>
<dbReference type="PANTHER" id="PTHR37540">
    <property type="entry name" value="TRANSCRIPTION FACTOR (ACR-2), PUTATIVE-RELATED-RELATED"/>
    <property type="match status" value="1"/>
</dbReference>
<sequence length="545" mass="61121">MARKETRLGADKLPESAFEHGLGIPKNYPLRTQSFEFVTVTGEPSDFAREENKKVVRTQAMRNFIRMRSRDDQYTTDTPSAAEGAPEQRTGAAYLESGLSSASDKSESPRKISPHKKSNKGRRKLIKLLAGKTAVPRSYTNDQYQYLHDLISRNSCYVRSLGSSHLDPFDVLPVAMDSQSGLLLDIRNSQSPTNSIAINPANDFLKYAFVDPALFHATLFLAALYSDLKKGGQHSLEYLYHGSKVFGIINNALDGGPDKLTDSILAAVAMLILKENIVLNYDGAALHTRGLCEMVRVRGGLESIQTKVLQQTVAWSDFSYSSLSGSPLRFPRLNIDRHLPYSIQVDDEPELLEPEALFGIHSSLVDTIRDVRLVSVSLGRSQTLKFTRQTASNLIYHIEYDILERHTEISRSTAGLHFLIPPLNASLQLYLFLVVRGIPDASKLIIQLVVQLRALVEACVHDLPELLVDERIWLLWISFVGTSASHPDLPERSWFVRTIVDICRVAGLETESSLREALKRVVWQDRICARLFDEMWAQAVDSWPV</sequence>
<reference evidence="2 3" key="1">
    <citation type="submission" date="2024-06" db="EMBL/GenBank/DDBJ databases">
        <title>Complete genome of Phlyctema vagabunda strain 19-DSS-EL-015.</title>
        <authorList>
            <person name="Fiorenzani C."/>
        </authorList>
    </citation>
    <scope>NUCLEOTIDE SEQUENCE [LARGE SCALE GENOMIC DNA]</scope>
    <source>
        <strain evidence="2 3">19-DSS-EL-015</strain>
    </source>
</reference>
<proteinExistence type="predicted"/>
<dbReference type="InterPro" id="IPR021858">
    <property type="entry name" value="Fun_TF"/>
</dbReference>
<gene>
    <name evidence="2" type="ORF">PVAG01_04755</name>
</gene>
<evidence type="ECO:0000256" key="1">
    <source>
        <dbReference type="SAM" id="MobiDB-lite"/>
    </source>
</evidence>
<accession>A0ABR4PIE7</accession>
<dbReference type="EMBL" id="JBFCZG010000004">
    <property type="protein sequence ID" value="KAL3423008.1"/>
    <property type="molecule type" value="Genomic_DNA"/>
</dbReference>
<feature type="compositionally biased region" description="Basic residues" evidence="1">
    <location>
        <begin position="112"/>
        <end position="121"/>
    </location>
</feature>
<keyword evidence="3" id="KW-1185">Reference proteome</keyword>
<dbReference type="PANTHER" id="PTHR37540:SF5">
    <property type="entry name" value="TRANSCRIPTION FACTOR DOMAIN-CONTAINING PROTEIN"/>
    <property type="match status" value="1"/>
</dbReference>
<feature type="region of interest" description="Disordered" evidence="1">
    <location>
        <begin position="64"/>
        <end position="121"/>
    </location>
</feature>